<dbReference type="RefSeq" id="WP_367843695.1">
    <property type="nucleotide sequence ID" value="NZ_JBFOHL010000002.1"/>
</dbReference>
<protein>
    <recommendedName>
        <fullName evidence="3">DUF1080 domain-containing protein</fullName>
    </recommendedName>
</protein>
<reference evidence="1 2" key="1">
    <citation type="submission" date="2024-06" db="EMBL/GenBank/DDBJ databases">
        <authorList>
            <person name="Woo H."/>
        </authorList>
    </citation>
    <scope>NUCLEOTIDE SEQUENCE [LARGE SCALE GENOMIC DNA]</scope>
    <source>
        <strain evidence="1 2">S2-g</strain>
    </source>
</reference>
<sequence>MNAGSISSSSSASLPMAARWQVTGDVSFKQKEGFPSGLMVMSASKGHDEPQARLKGVGFENGTIEFDVKPIDDEWPTVRFRVHDASTAEEFYIRPEPDCSVAIDCVQYAPIIRGRMLWDSNYEYQHSAPFRDNEWNHVKLVISGRRMNVYINRLARPALVVGDLEGAGGAGCVELQGPAIFTDVVVAPGDIDGLSPKPLPDPTASDRGYLRHWRISGPYPLMAHAEPVTFGDLPNVRSAWLPIQAERLGVVNLARRMDPASDRKVPRYTWLKTTLHSERSQVKQVSLGYLRIVTVFVNGQPVFSGKNLYNTPSERKQPDGRLGLENGNFELPLKKGDNQIVVALRSNSPDMADHYGYGFRFHIDGPSGLNIGD</sequence>
<accession>A0ABV3QLB7</accession>
<keyword evidence="2" id="KW-1185">Reference proteome</keyword>
<organism evidence="1 2">
    <name type="scientific">Rhodanobacter geophilus</name>
    <dbReference type="NCBI Taxonomy" id="3162488"/>
    <lineage>
        <taxon>Bacteria</taxon>
        <taxon>Pseudomonadati</taxon>
        <taxon>Pseudomonadota</taxon>
        <taxon>Gammaproteobacteria</taxon>
        <taxon>Lysobacterales</taxon>
        <taxon>Rhodanobacteraceae</taxon>
        <taxon>Rhodanobacter</taxon>
    </lineage>
</organism>
<evidence type="ECO:0000313" key="1">
    <source>
        <dbReference type="EMBL" id="MEW9623395.1"/>
    </source>
</evidence>
<dbReference type="InterPro" id="IPR013320">
    <property type="entry name" value="ConA-like_dom_sf"/>
</dbReference>
<dbReference type="EMBL" id="JBFOHL010000002">
    <property type="protein sequence ID" value="MEW9623395.1"/>
    <property type="molecule type" value="Genomic_DNA"/>
</dbReference>
<gene>
    <name evidence="1" type="ORF">ABQJ56_04040</name>
</gene>
<evidence type="ECO:0008006" key="3">
    <source>
        <dbReference type="Google" id="ProtNLM"/>
    </source>
</evidence>
<evidence type="ECO:0000313" key="2">
    <source>
        <dbReference type="Proteomes" id="UP001556170"/>
    </source>
</evidence>
<name>A0ABV3QLB7_9GAMM</name>
<proteinExistence type="predicted"/>
<dbReference type="Gene3D" id="2.60.120.560">
    <property type="entry name" value="Exo-inulinase, domain 1"/>
    <property type="match status" value="1"/>
</dbReference>
<dbReference type="Proteomes" id="UP001556170">
    <property type="component" value="Unassembled WGS sequence"/>
</dbReference>
<comment type="caution">
    <text evidence="1">The sequence shown here is derived from an EMBL/GenBank/DDBJ whole genome shotgun (WGS) entry which is preliminary data.</text>
</comment>
<dbReference type="SUPFAM" id="SSF49899">
    <property type="entry name" value="Concanavalin A-like lectins/glucanases"/>
    <property type="match status" value="1"/>
</dbReference>